<proteinExistence type="predicted"/>
<dbReference type="InterPro" id="IPR007055">
    <property type="entry name" value="BON_dom"/>
</dbReference>
<evidence type="ECO:0000313" key="4">
    <source>
        <dbReference type="Proteomes" id="UP000199758"/>
    </source>
</evidence>
<evidence type="ECO:0000256" key="1">
    <source>
        <dbReference type="SAM" id="SignalP"/>
    </source>
</evidence>
<dbReference type="Pfam" id="PF04972">
    <property type="entry name" value="BON"/>
    <property type="match status" value="1"/>
</dbReference>
<dbReference type="PROSITE" id="PS50914">
    <property type="entry name" value="BON"/>
    <property type="match status" value="1"/>
</dbReference>
<keyword evidence="4" id="KW-1185">Reference proteome</keyword>
<gene>
    <name evidence="3" type="ORF">SAMN04488068_1045</name>
</gene>
<feature type="domain" description="BON" evidence="2">
    <location>
        <begin position="61"/>
        <end position="128"/>
    </location>
</feature>
<evidence type="ECO:0000313" key="3">
    <source>
        <dbReference type="EMBL" id="SHG67495.1"/>
    </source>
</evidence>
<accession>A0A1M5LR58</accession>
<feature type="chain" id="PRO_5012229066" evidence="1">
    <location>
        <begin position="26"/>
        <end position="128"/>
    </location>
</feature>
<dbReference type="EMBL" id="FQWZ01000002">
    <property type="protein sequence ID" value="SHG67495.1"/>
    <property type="molecule type" value="Genomic_DNA"/>
</dbReference>
<dbReference type="OrthoDB" id="6477610at2"/>
<protein>
    <submittedName>
        <fullName evidence="3">BON domain-containing protein</fullName>
    </submittedName>
</protein>
<evidence type="ECO:0000259" key="2">
    <source>
        <dbReference type="PROSITE" id="PS50914"/>
    </source>
</evidence>
<feature type="signal peptide" evidence="1">
    <location>
        <begin position="1"/>
        <end position="25"/>
    </location>
</feature>
<reference evidence="3 4" key="1">
    <citation type="submission" date="2016-11" db="EMBL/GenBank/DDBJ databases">
        <authorList>
            <person name="Jaros S."/>
            <person name="Januszkiewicz K."/>
            <person name="Wedrychowicz H."/>
        </authorList>
    </citation>
    <scope>NUCLEOTIDE SEQUENCE [LARGE SCALE GENOMIC DNA]</scope>
    <source>
        <strain evidence="3 4">CGMCC 1.7049</strain>
    </source>
</reference>
<dbReference type="RefSeq" id="WP_072894887.1">
    <property type="nucleotide sequence ID" value="NZ_FQWZ01000002.1"/>
</dbReference>
<dbReference type="STRING" id="490188.SAMN04488068_1045"/>
<name>A0A1M5LR58_9GAMM</name>
<dbReference type="AlphaFoldDB" id="A0A1M5LR58"/>
<sequence>MHTIQRSIAVSALMLLPLSAAWAQAPESGAAEPAPITGIEAQVPTGAEVVIDNTPFTMTDADRKIAARVIDILAADDKLRGRIAVSVLNGEVLLSGKVKSVPMIYRAVELSRRVVSDGKVNTDNLWRG</sequence>
<organism evidence="3 4">
    <name type="scientific">Hydrocarboniphaga daqingensis</name>
    <dbReference type="NCBI Taxonomy" id="490188"/>
    <lineage>
        <taxon>Bacteria</taxon>
        <taxon>Pseudomonadati</taxon>
        <taxon>Pseudomonadota</taxon>
        <taxon>Gammaproteobacteria</taxon>
        <taxon>Nevskiales</taxon>
        <taxon>Nevskiaceae</taxon>
        <taxon>Hydrocarboniphaga</taxon>
    </lineage>
</organism>
<dbReference type="Proteomes" id="UP000199758">
    <property type="component" value="Unassembled WGS sequence"/>
</dbReference>
<keyword evidence="1" id="KW-0732">Signal</keyword>